<dbReference type="Gene3D" id="3.30.200.20">
    <property type="entry name" value="Phosphorylase Kinase, domain 1"/>
    <property type="match status" value="1"/>
</dbReference>
<dbReference type="PROSITE" id="PS50011">
    <property type="entry name" value="PROTEIN_KINASE_DOM"/>
    <property type="match status" value="1"/>
</dbReference>
<evidence type="ECO:0000256" key="20">
    <source>
        <dbReference type="ARBA" id="ARBA00047899"/>
    </source>
</evidence>
<keyword evidence="11" id="KW-0732">Signal</keyword>
<dbReference type="EC" id="2.7.11.1" evidence="4"/>
<keyword evidence="17" id="KW-0472">Membrane</keyword>
<keyword evidence="6" id="KW-0723">Serine/threonine-protein kinase</keyword>
<dbReference type="PANTHER" id="PTHR48053:SF32">
    <property type="entry name" value="LEUCINE RICH REPEAT FAMILY PROTEIN, EXPRESSED"/>
    <property type="match status" value="1"/>
</dbReference>
<dbReference type="Pfam" id="PF13855">
    <property type="entry name" value="LRR_8"/>
    <property type="match status" value="1"/>
</dbReference>
<evidence type="ECO:0000256" key="5">
    <source>
        <dbReference type="ARBA" id="ARBA00022475"/>
    </source>
</evidence>
<sequence length="786" mass="86815">MSLIFMMYSCTPVTLVSFNDEKALPGSVSEINLSSSSLSGRLHALDFASFPNLTCFNVSNNNLKGPIQSSIGNLSELRFLGLGQLQEIQYLGFLNNSLSGSIPYQISNLEKAWHLDFGSNYLESPDWSKFSTMPLVSYLSLFFNLLDGKFRGFVANCQNLTYLAYNRLSGELLPYFFTNWRELISLQLQNNFISRQIPPEIGSLTKLNYLLMYNNSLSGTIPLEVGNLTLLTYLGLSINQLNGEVPKTISRLANLYPSLSAVCFSNNSFTGELPPDLCSGFALQYLAVEGIEWGECKNLTKLQIDGNQITGRIPPELGKLSQLRVLTLHNNDLTGKIPTEMGNLGELLSLNLSNNHLVQDIPILLGNLAKRNYHDLSKNAMSGSIPDEQANCENLLSLNLSYNNLSSVIPPELGNLLALQILLDPTHNSLAGSIPSNLTKLTKLKISIFHITTSRLTGAVPSGCLFQQAPGSAFIRNLGLCGNVTGSSPCETSGKFTFSNITKDTNDFSKEHHIRKGGFGSVYEAVLANGQIVAVKKLNALEPRNISEVNHRSFENEIRMSTEVRHRNVIKFHGFCSSRGCICLVYEFVERGSLAKVLYGGTEAAELDWGTRVKIVQGMAHVIAYLHHNCSLPIVHWDITLNNILLESNLKPWFSNFGMVRLLNSNLPNWTTMAGSYGYMAPELAVVMRVTNKCDMYRFGVVVLEIMTGKSPRDLLSSLSMMQTSTILENPNLLLKDALDPRRPPPIGQPANKVAFIVMVALSCTCTSPDSCPHHAFLLSLRKKFN</sequence>
<keyword evidence="15" id="KW-0067">ATP-binding</keyword>
<dbReference type="InterPro" id="IPR001611">
    <property type="entry name" value="Leu-rich_rpt"/>
</dbReference>
<evidence type="ECO:0000256" key="7">
    <source>
        <dbReference type="ARBA" id="ARBA00022553"/>
    </source>
</evidence>
<evidence type="ECO:0000256" key="4">
    <source>
        <dbReference type="ARBA" id="ARBA00012513"/>
    </source>
</evidence>
<feature type="domain" description="Protein kinase" evidence="22">
    <location>
        <begin position="508"/>
        <end position="786"/>
    </location>
</feature>
<keyword evidence="5" id="KW-1003">Cell membrane</keyword>
<keyword evidence="8" id="KW-0433">Leucine-rich repeat</keyword>
<evidence type="ECO:0000313" key="23">
    <source>
        <dbReference type="EMBL" id="KCW89017.1"/>
    </source>
</evidence>
<dbReference type="InParanoid" id="A0A059DEN4"/>
<dbReference type="GO" id="GO:0005524">
    <property type="term" value="F:ATP binding"/>
    <property type="evidence" value="ECO:0007669"/>
    <property type="project" value="UniProtKB-KW"/>
</dbReference>
<evidence type="ECO:0000256" key="15">
    <source>
        <dbReference type="ARBA" id="ARBA00022840"/>
    </source>
</evidence>
<comment type="catalytic activity">
    <reaction evidence="21">
        <text>L-seryl-[protein] + ATP = O-phospho-L-seryl-[protein] + ADP + H(+)</text>
        <dbReference type="Rhea" id="RHEA:17989"/>
        <dbReference type="Rhea" id="RHEA-COMP:9863"/>
        <dbReference type="Rhea" id="RHEA-COMP:11604"/>
        <dbReference type="ChEBI" id="CHEBI:15378"/>
        <dbReference type="ChEBI" id="CHEBI:29999"/>
        <dbReference type="ChEBI" id="CHEBI:30616"/>
        <dbReference type="ChEBI" id="CHEBI:83421"/>
        <dbReference type="ChEBI" id="CHEBI:456216"/>
        <dbReference type="EC" id="2.7.11.1"/>
    </reaction>
</comment>
<accession>A0A059DEN4</accession>
<gene>
    <name evidence="23" type="ORF">EUGRSUZ_A01342</name>
</gene>
<dbReference type="EMBL" id="KK198753">
    <property type="protein sequence ID" value="KCW89017.1"/>
    <property type="molecule type" value="Genomic_DNA"/>
</dbReference>
<dbReference type="Pfam" id="PF00069">
    <property type="entry name" value="Pkinase"/>
    <property type="match status" value="1"/>
</dbReference>
<keyword evidence="7" id="KW-0597">Phosphoprotein</keyword>
<dbReference type="PANTHER" id="PTHR48053">
    <property type="entry name" value="LEUCINE RICH REPEAT FAMILY PROTEIN, EXPRESSED"/>
    <property type="match status" value="1"/>
</dbReference>
<dbReference type="Gene3D" id="3.80.10.10">
    <property type="entry name" value="Ribonuclease Inhibitor"/>
    <property type="match status" value="4"/>
</dbReference>
<dbReference type="FunFam" id="3.30.200.20:FF:000309">
    <property type="entry name" value="Leucine-rich repeat receptor protein kinase MSP1"/>
    <property type="match status" value="1"/>
</dbReference>
<protein>
    <recommendedName>
        <fullName evidence="4">non-specific serine/threonine protein kinase</fullName>
        <ecNumber evidence="4">2.7.11.1</ecNumber>
    </recommendedName>
</protein>
<dbReference type="InterPro" id="IPR000719">
    <property type="entry name" value="Prot_kinase_dom"/>
</dbReference>
<comment type="subcellular location">
    <subcellularLocation>
        <location evidence="1">Cell membrane</location>
    </subcellularLocation>
    <subcellularLocation>
        <location evidence="2">Membrane</location>
        <topology evidence="2">Single-pass type I membrane protein</topology>
    </subcellularLocation>
</comment>
<keyword evidence="10" id="KW-0812">Transmembrane</keyword>
<evidence type="ECO:0000259" key="22">
    <source>
        <dbReference type="PROSITE" id="PS50011"/>
    </source>
</evidence>
<dbReference type="FunFam" id="3.80.10.10:FF:000383">
    <property type="entry name" value="Leucine-rich repeat receptor protein kinase EMS1"/>
    <property type="match status" value="1"/>
</dbReference>
<evidence type="ECO:0000256" key="11">
    <source>
        <dbReference type="ARBA" id="ARBA00022729"/>
    </source>
</evidence>
<evidence type="ECO:0000256" key="14">
    <source>
        <dbReference type="ARBA" id="ARBA00022777"/>
    </source>
</evidence>
<evidence type="ECO:0000256" key="1">
    <source>
        <dbReference type="ARBA" id="ARBA00004236"/>
    </source>
</evidence>
<evidence type="ECO:0000256" key="3">
    <source>
        <dbReference type="ARBA" id="ARBA00009592"/>
    </source>
</evidence>
<organism evidence="23">
    <name type="scientific">Eucalyptus grandis</name>
    <name type="common">Flooded gum</name>
    <dbReference type="NCBI Taxonomy" id="71139"/>
    <lineage>
        <taxon>Eukaryota</taxon>
        <taxon>Viridiplantae</taxon>
        <taxon>Streptophyta</taxon>
        <taxon>Embryophyta</taxon>
        <taxon>Tracheophyta</taxon>
        <taxon>Spermatophyta</taxon>
        <taxon>Magnoliopsida</taxon>
        <taxon>eudicotyledons</taxon>
        <taxon>Gunneridae</taxon>
        <taxon>Pentapetalae</taxon>
        <taxon>rosids</taxon>
        <taxon>malvids</taxon>
        <taxon>Myrtales</taxon>
        <taxon>Myrtaceae</taxon>
        <taxon>Myrtoideae</taxon>
        <taxon>Eucalypteae</taxon>
        <taxon>Eucalyptus</taxon>
    </lineage>
</organism>
<keyword evidence="12" id="KW-0677">Repeat</keyword>
<evidence type="ECO:0000256" key="12">
    <source>
        <dbReference type="ARBA" id="ARBA00022737"/>
    </source>
</evidence>
<comment type="catalytic activity">
    <reaction evidence="20">
        <text>L-threonyl-[protein] + ATP = O-phospho-L-threonyl-[protein] + ADP + H(+)</text>
        <dbReference type="Rhea" id="RHEA:46608"/>
        <dbReference type="Rhea" id="RHEA-COMP:11060"/>
        <dbReference type="Rhea" id="RHEA-COMP:11605"/>
        <dbReference type="ChEBI" id="CHEBI:15378"/>
        <dbReference type="ChEBI" id="CHEBI:30013"/>
        <dbReference type="ChEBI" id="CHEBI:30616"/>
        <dbReference type="ChEBI" id="CHEBI:61977"/>
        <dbReference type="ChEBI" id="CHEBI:456216"/>
        <dbReference type="EC" id="2.7.11.1"/>
    </reaction>
</comment>
<dbReference type="InterPro" id="IPR008266">
    <property type="entry name" value="Tyr_kinase_AS"/>
</dbReference>
<evidence type="ECO:0000256" key="21">
    <source>
        <dbReference type="ARBA" id="ARBA00048679"/>
    </source>
</evidence>
<dbReference type="SUPFAM" id="SSF52058">
    <property type="entry name" value="L domain-like"/>
    <property type="match status" value="2"/>
</dbReference>
<dbReference type="PROSITE" id="PS51450">
    <property type="entry name" value="LRR"/>
    <property type="match status" value="1"/>
</dbReference>
<keyword evidence="16" id="KW-1133">Transmembrane helix</keyword>
<dbReference type="InterPro" id="IPR011009">
    <property type="entry name" value="Kinase-like_dom_sf"/>
</dbReference>
<evidence type="ECO:0000256" key="17">
    <source>
        <dbReference type="ARBA" id="ARBA00023136"/>
    </source>
</evidence>
<dbReference type="Pfam" id="PF00560">
    <property type="entry name" value="LRR_1"/>
    <property type="match status" value="3"/>
</dbReference>
<dbReference type="GO" id="GO:0004672">
    <property type="term" value="F:protein kinase activity"/>
    <property type="evidence" value="ECO:0000318"/>
    <property type="project" value="GO_Central"/>
</dbReference>
<evidence type="ECO:0000256" key="8">
    <source>
        <dbReference type="ARBA" id="ARBA00022614"/>
    </source>
</evidence>
<keyword evidence="13" id="KW-0547">Nucleotide-binding</keyword>
<dbReference type="InterPro" id="IPR051716">
    <property type="entry name" value="Plant_RL_S/T_kinase"/>
</dbReference>
<reference evidence="23" key="1">
    <citation type="submission" date="2013-07" db="EMBL/GenBank/DDBJ databases">
        <title>The genome of Eucalyptus grandis.</title>
        <authorList>
            <person name="Schmutz J."/>
            <person name="Hayes R."/>
            <person name="Myburg A."/>
            <person name="Tuskan G."/>
            <person name="Grattapaglia D."/>
            <person name="Rokhsar D.S."/>
        </authorList>
    </citation>
    <scope>NUCLEOTIDE SEQUENCE</scope>
    <source>
        <tissue evidence="23">Leaf extractions</tissue>
    </source>
</reference>
<dbReference type="InterPro" id="IPR032675">
    <property type="entry name" value="LRR_dom_sf"/>
</dbReference>
<evidence type="ECO:0000256" key="18">
    <source>
        <dbReference type="ARBA" id="ARBA00023170"/>
    </source>
</evidence>
<dbReference type="STRING" id="71139.A0A059DEN4"/>
<dbReference type="GO" id="GO:0005886">
    <property type="term" value="C:plasma membrane"/>
    <property type="evidence" value="ECO:0007669"/>
    <property type="project" value="UniProtKB-SubCell"/>
</dbReference>
<dbReference type="FunFam" id="3.80.10.10:FF:000041">
    <property type="entry name" value="LRR receptor-like serine/threonine-protein kinase ERECTA"/>
    <property type="match status" value="1"/>
</dbReference>
<evidence type="ECO:0000256" key="6">
    <source>
        <dbReference type="ARBA" id="ARBA00022527"/>
    </source>
</evidence>
<keyword evidence="19" id="KW-0325">Glycoprotein</keyword>
<comment type="similarity">
    <text evidence="3">Belongs to the RLP family.</text>
</comment>
<dbReference type="Gene3D" id="1.10.510.10">
    <property type="entry name" value="Transferase(Phosphotransferase) domain 1"/>
    <property type="match status" value="1"/>
</dbReference>
<dbReference type="GO" id="GO:0004674">
    <property type="term" value="F:protein serine/threonine kinase activity"/>
    <property type="evidence" value="ECO:0007669"/>
    <property type="project" value="UniProtKB-KW"/>
</dbReference>
<dbReference type="SUPFAM" id="SSF56112">
    <property type="entry name" value="Protein kinase-like (PK-like)"/>
    <property type="match status" value="1"/>
</dbReference>
<evidence type="ECO:0000256" key="13">
    <source>
        <dbReference type="ARBA" id="ARBA00022741"/>
    </source>
</evidence>
<name>A0A059DEN4_EUCGR</name>
<keyword evidence="9" id="KW-0808">Transferase</keyword>
<evidence type="ECO:0000256" key="16">
    <source>
        <dbReference type="ARBA" id="ARBA00022989"/>
    </source>
</evidence>
<evidence type="ECO:0000256" key="19">
    <source>
        <dbReference type="ARBA" id="ARBA00023180"/>
    </source>
</evidence>
<proteinExistence type="inferred from homology"/>
<evidence type="ECO:0000256" key="2">
    <source>
        <dbReference type="ARBA" id="ARBA00004479"/>
    </source>
</evidence>
<evidence type="ECO:0000256" key="9">
    <source>
        <dbReference type="ARBA" id="ARBA00022679"/>
    </source>
</evidence>
<evidence type="ECO:0000256" key="10">
    <source>
        <dbReference type="ARBA" id="ARBA00022692"/>
    </source>
</evidence>
<dbReference type="PROSITE" id="PS00109">
    <property type="entry name" value="PROTEIN_KINASE_TYR"/>
    <property type="match status" value="1"/>
</dbReference>
<dbReference type="AlphaFoldDB" id="A0A059DEN4"/>
<keyword evidence="14" id="KW-0418">Kinase</keyword>
<dbReference type="Gramene" id="KCW89017">
    <property type="protein sequence ID" value="KCW89017"/>
    <property type="gene ID" value="EUGRSUZ_A01342"/>
</dbReference>
<keyword evidence="18" id="KW-0675">Receptor</keyword>